<evidence type="ECO:0000256" key="1">
    <source>
        <dbReference type="SAM" id="MobiDB-lite"/>
    </source>
</evidence>
<dbReference type="Proteomes" id="UP001620295">
    <property type="component" value="Unassembled WGS sequence"/>
</dbReference>
<feature type="compositionally biased region" description="Basic and acidic residues" evidence="1">
    <location>
        <begin position="27"/>
        <end position="38"/>
    </location>
</feature>
<feature type="domain" description="M23ase beta-sheet core" evidence="2">
    <location>
        <begin position="392"/>
        <end position="485"/>
    </location>
</feature>
<dbReference type="CDD" id="cd12797">
    <property type="entry name" value="M23_peptidase"/>
    <property type="match status" value="1"/>
</dbReference>
<reference evidence="3 4" key="1">
    <citation type="submission" date="2024-11" db="EMBL/GenBank/DDBJ databases">
        <title>The Natural Products Discovery Center: Release of the First 8490 Sequenced Strains for Exploring Actinobacteria Biosynthetic Diversity.</title>
        <authorList>
            <person name="Kalkreuter E."/>
            <person name="Kautsar S.A."/>
            <person name="Yang D."/>
            <person name="Bader C.D."/>
            <person name="Teijaro C.N."/>
            <person name="Fluegel L."/>
            <person name="Davis C.M."/>
            <person name="Simpson J.R."/>
            <person name="Lauterbach L."/>
            <person name="Steele A.D."/>
            <person name="Gui C."/>
            <person name="Meng S."/>
            <person name="Li G."/>
            <person name="Viehrig K."/>
            <person name="Ye F."/>
            <person name="Su P."/>
            <person name="Kiefer A.F."/>
            <person name="Nichols A."/>
            <person name="Cepeda A.J."/>
            <person name="Yan W."/>
            <person name="Fan B."/>
            <person name="Jiang Y."/>
            <person name="Adhikari A."/>
            <person name="Zheng C.-J."/>
            <person name="Schuster L."/>
            <person name="Cowan T.M."/>
            <person name="Smanski M.J."/>
            <person name="Chevrette M.G."/>
            <person name="De Carvalho L.P.S."/>
            <person name="Shen B."/>
        </authorList>
    </citation>
    <scope>NUCLEOTIDE SEQUENCE [LARGE SCALE GENOMIC DNA]</scope>
    <source>
        <strain evidence="3 4">NPDC020863</strain>
    </source>
</reference>
<dbReference type="InterPro" id="IPR016047">
    <property type="entry name" value="M23ase_b-sheet_dom"/>
</dbReference>
<evidence type="ECO:0000259" key="2">
    <source>
        <dbReference type="Pfam" id="PF01551"/>
    </source>
</evidence>
<sequence>MVNERHAWGSPTPIDHAPDASRGTCPENEHQGAQRDPEGYVGYGDEDLLFGPRLSTHDTGAYTSSESGTDWYSTDSYSTYRDGARIYNSTAAAPDHVQSAYQASYNADGYDTTAIWDAPGYPRATSRVVGADVVDTSGHEAPAQWADSTDEWHTGRPVPSRLGSEAQSHTWSTSPYTDPYSPFDPTASPGSPGSPAEESPGRTSPQPTPEPKHTAVSASLPEEPEDTSQAISKERRTTPPRSRRVDARNRRASARRSALLTVAVPSVAVMGMTGVAAVSVGVDDQGERAAPAALDATPAIDPSVANGKIDAQLAGLTTDAHDFADRASRTQERIDLRQRQLEEQRRRVAAEAAHRKAEAARKEALRPKFALPVAQRGIGELFGAAGSMWSNRHTGLDFPVPMNTLVMAVTDGTVEAKWNQFYGNMVIVTAPDGTETWYCHLASAKIRAGQVKAGDVIAYAGSSGNSSGPHLHLEVHPGGGDAIDPLAWLRSHGLDPT</sequence>
<feature type="region of interest" description="Disordered" evidence="1">
    <location>
        <begin position="1"/>
        <end position="48"/>
    </location>
</feature>
<evidence type="ECO:0000313" key="3">
    <source>
        <dbReference type="EMBL" id="MFK4268666.1"/>
    </source>
</evidence>
<feature type="compositionally biased region" description="Low complexity" evidence="1">
    <location>
        <begin position="187"/>
        <end position="198"/>
    </location>
</feature>
<dbReference type="PANTHER" id="PTHR21666">
    <property type="entry name" value="PEPTIDASE-RELATED"/>
    <property type="match status" value="1"/>
</dbReference>
<proteinExistence type="predicted"/>
<dbReference type="InterPro" id="IPR011055">
    <property type="entry name" value="Dup_hybrid_motif"/>
</dbReference>
<feature type="region of interest" description="Disordered" evidence="1">
    <location>
        <begin position="141"/>
        <end position="253"/>
    </location>
</feature>
<protein>
    <submittedName>
        <fullName evidence="3">Peptidoglycan DD-metalloendopeptidase family protein</fullName>
    </submittedName>
</protein>
<feature type="compositionally biased region" description="Basic and acidic residues" evidence="1">
    <location>
        <begin position="232"/>
        <end position="249"/>
    </location>
</feature>
<name>A0ABW8LRY2_9ACTN</name>
<comment type="caution">
    <text evidence="3">The sequence shown here is derived from an EMBL/GenBank/DDBJ whole genome shotgun (WGS) entry which is preliminary data.</text>
</comment>
<dbReference type="RefSeq" id="WP_404747372.1">
    <property type="nucleotide sequence ID" value="NZ_JBJDQH010000009.1"/>
</dbReference>
<feature type="compositionally biased region" description="Polar residues" evidence="1">
    <location>
        <begin position="165"/>
        <end position="176"/>
    </location>
</feature>
<evidence type="ECO:0000313" key="4">
    <source>
        <dbReference type="Proteomes" id="UP001620295"/>
    </source>
</evidence>
<dbReference type="SUPFAM" id="SSF51261">
    <property type="entry name" value="Duplicated hybrid motif"/>
    <property type="match status" value="1"/>
</dbReference>
<dbReference type="InterPro" id="IPR050570">
    <property type="entry name" value="Cell_wall_metabolism_enzyme"/>
</dbReference>
<accession>A0ABW8LRY2</accession>
<dbReference type="EMBL" id="JBJDQH010000009">
    <property type="protein sequence ID" value="MFK4268666.1"/>
    <property type="molecule type" value="Genomic_DNA"/>
</dbReference>
<dbReference type="PANTHER" id="PTHR21666:SF270">
    <property type="entry name" value="MUREIN HYDROLASE ACTIVATOR ENVC"/>
    <property type="match status" value="1"/>
</dbReference>
<dbReference type="Pfam" id="PF01551">
    <property type="entry name" value="Peptidase_M23"/>
    <property type="match status" value="1"/>
</dbReference>
<keyword evidence="4" id="KW-1185">Reference proteome</keyword>
<dbReference type="Gene3D" id="2.70.70.10">
    <property type="entry name" value="Glucose Permease (Domain IIA)"/>
    <property type="match status" value="1"/>
</dbReference>
<gene>
    <name evidence="3" type="ORF">ACI2L5_27500</name>
</gene>
<organism evidence="3 4">
    <name type="scientific">Streptomyces milbemycinicus</name>
    <dbReference type="NCBI Taxonomy" id="476552"/>
    <lineage>
        <taxon>Bacteria</taxon>
        <taxon>Bacillati</taxon>
        <taxon>Actinomycetota</taxon>
        <taxon>Actinomycetes</taxon>
        <taxon>Kitasatosporales</taxon>
        <taxon>Streptomycetaceae</taxon>
        <taxon>Streptomyces</taxon>
    </lineage>
</organism>